<proteinExistence type="predicted"/>
<comment type="caution">
    <text evidence="1">The sequence shown here is derived from an EMBL/GenBank/DDBJ whole genome shotgun (WGS) entry which is preliminary data.</text>
</comment>
<organism evidence="1 2">
    <name type="scientific">Phytohabitans aurantiacus</name>
    <dbReference type="NCBI Taxonomy" id="3016789"/>
    <lineage>
        <taxon>Bacteria</taxon>
        <taxon>Bacillati</taxon>
        <taxon>Actinomycetota</taxon>
        <taxon>Actinomycetes</taxon>
        <taxon>Micromonosporales</taxon>
        <taxon>Micromonosporaceae</taxon>
    </lineage>
</organism>
<dbReference type="RefSeq" id="WP_281895141.1">
    <property type="nucleotide sequence ID" value="NZ_BSDI01000010.1"/>
</dbReference>
<gene>
    <name evidence="1" type="ORF">Pa4123_26230</name>
</gene>
<evidence type="ECO:0000313" key="2">
    <source>
        <dbReference type="Proteomes" id="UP001144280"/>
    </source>
</evidence>
<reference evidence="1" key="1">
    <citation type="submission" date="2022-12" db="EMBL/GenBank/DDBJ databases">
        <title>New Phytohabitans aurantiacus sp. RD004123 nov., an actinomycete isolated from soil.</title>
        <authorList>
            <person name="Triningsih D.W."/>
            <person name="Harunari E."/>
            <person name="Igarashi Y."/>
        </authorList>
    </citation>
    <scope>NUCLEOTIDE SEQUENCE</scope>
    <source>
        <strain evidence="1">RD004123</strain>
    </source>
</reference>
<dbReference type="Proteomes" id="UP001144280">
    <property type="component" value="Unassembled WGS sequence"/>
</dbReference>
<protein>
    <submittedName>
        <fullName evidence="1">Uncharacterized protein</fullName>
    </submittedName>
</protein>
<name>A0ABQ5QRX5_9ACTN</name>
<accession>A0ABQ5QRX5</accession>
<sequence length="234" mass="23878">MTSVVQGRTVTLVARMRAYPDGPLVDVTGLTITITPIAGGAAVVGPTSVGITHPGTGTYGYPWATPDALPKGDYLAAWAGTYLGDPVTADEVVTVLARPAAGAYASVDDLEDWLGSTPANAALLLVRASRDVNRALLCAVYEVDDDGLPTSDAYLEALRMATLEQVAGNLGAGNTSGLGRTSGGFTLGRLSVQRATGGSDAASPVKIGALWEQAWNVLQQAGLTGDGPSEPGYC</sequence>
<evidence type="ECO:0000313" key="1">
    <source>
        <dbReference type="EMBL" id="GLH97348.1"/>
    </source>
</evidence>
<dbReference type="EMBL" id="BSDI01000010">
    <property type="protein sequence ID" value="GLH97348.1"/>
    <property type="molecule type" value="Genomic_DNA"/>
</dbReference>
<keyword evidence="2" id="KW-1185">Reference proteome</keyword>